<organism evidence="1 2">
    <name type="scientific">Corallibacter vietnamensis</name>
    <dbReference type="NCBI Taxonomy" id="904130"/>
    <lineage>
        <taxon>Bacteria</taxon>
        <taxon>Pseudomonadati</taxon>
        <taxon>Bacteroidota</taxon>
        <taxon>Flavobacteriia</taxon>
        <taxon>Flavobacteriales</taxon>
        <taxon>Flavobacteriaceae</taxon>
        <taxon>Corallibacter</taxon>
    </lineage>
</organism>
<dbReference type="Proteomes" id="UP001501456">
    <property type="component" value="Unassembled WGS sequence"/>
</dbReference>
<evidence type="ECO:0000313" key="1">
    <source>
        <dbReference type="EMBL" id="GAA3776118.1"/>
    </source>
</evidence>
<dbReference type="EMBL" id="BAABBI010000001">
    <property type="protein sequence ID" value="GAA3776118.1"/>
    <property type="molecule type" value="Genomic_DNA"/>
</dbReference>
<protein>
    <submittedName>
        <fullName evidence="1">DUF2071 domain-containing protein</fullName>
    </submittedName>
</protein>
<dbReference type="Pfam" id="PF09844">
    <property type="entry name" value="DUF2071"/>
    <property type="match status" value="1"/>
</dbReference>
<name>A0ABP7GUF7_9FLAO</name>
<accession>A0ABP7GUF7</accession>
<reference evidence="2" key="1">
    <citation type="journal article" date="2019" name="Int. J. Syst. Evol. Microbiol.">
        <title>The Global Catalogue of Microorganisms (GCM) 10K type strain sequencing project: providing services to taxonomists for standard genome sequencing and annotation.</title>
        <authorList>
            <consortium name="The Broad Institute Genomics Platform"/>
            <consortium name="The Broad Institute Genome Sequencing Center for Infectious Disease"/>
            <person name="Wu L."/>
            <person name="Ma J."/>
        </authorList>
    </citation>
    <scope>NUCLEOTIDE SEQUENCE [LARGE SCALE GENOMIC DNA]</scope>
    <source>
        <strain evidence="2">JCM 17525</strain>
    </source>
</reference>
<dbReference type="PANTHER" id="PTHR39186">
    <property type="entry name" value="DUF2071 FAMILY PROTEIN"/>
    <property type="match status" value="1"/>
</dbReference>
<evidence type="ECO:0000313" key="2">
    <source>
        <dbReference type="Proteomes" id="UP001501456"/>
    </source>
</evidence>
<comment type="caution">
    <text evidence="1">The sequence shown here is derived from an EMBL/GenBank/DDBJ whole genome shotgun (WGS) entry which is preliminary data.</text>
</comment>
<dbReference type="PANTHER" id="PTHR39186:SF1">
    <property type="entry name" value="DUF2071 DOMAIN-CONTAINING PROTEIN"/>
    <property type="match status" value="1"/>
</dbReference>
<dbReference type="RefSeq" id="WP_344726779.1">
    <property type="nucleotide sequence ID" value="NZ_BAABBI010000001.1"/>
</dbReference>
<keyword evidence="2" id="KW-1185">Reference proteome</keyword>
<dbReference type="InterPro" id="IPR018644">
    <property type="entry name" value="DUF2071"/>
</dbReference>
<gene>
    <name evidence="1" type="ORF">GCM10022271_05320</name>
</gene>
<dbReference type="SUPFAM" id="SSF160104">
    <property type="entry name" value="Acetoacetate decarboxylase-like"/>
    <property type="match status" value="1"/>
</dbReference>
<sequence>MKPREILKHTRHRSFPYPKNPWIFYQEWNRALFLHWEIALEDLQPFVPKPLKIDLINGKAWVSLVAFDMNHIGIRAIPKIPHISDFHEINLRTYIIHNNKPSVYFLNMEGSKKSSCSILKRLSKFPYQHAKMSRNSFSYSSKNAVTNDSFYAEYRLPIQPISKDKTDLWLTERYVVFQDYKNHLIAYDVHHAEWPLETLAIKKLDISYPKFNHILNNSPHRAHYSKGVQVLAWNKRKHAL</sequence>
<proteinExistence type="predicted"/>
<dbReference type="InterPro" id="IPR023375">
    <property type="entry name" value="ADC_dom_sf"/>
</dbReference>